<dbReference type="GeneID" id="91086245"/>
<dbReference type="RefSeq" id="XP_066067559.1">
    <property type="nucleotide sequence ID" value="XM_066211462.1"/>
</dbReference>
<protein>
    <submittedName>
        <fullName evidence="2">Uncharacterized protein</fullName>
    </submittedName>
</protein>
<sequence length="146" mass="16360">MLYILGLLVLLLIILVIWLVRMAILYIHRKRGENPVPVDPEAQFRQVADRVFSITIPRTSQSRAEMSNGRCRGQVRVARPASESEASLPAYGAESFPVPPERVYQPAQLSIRPDQTTEILAGVSEPPPPKYSSDVNENNFIPKHIT</sequence>
<organism evidence="2 3">
    <name type="scientific">Cryptococcus depauperatus CBS 7841</name>
    <dbReference type="NCBI Taxonomy" id="1295531"/>
    <lineage>
        <taxon>Eukaryota</taxon>
        <taxon>Fungi</taxon>
        <taxon>Dikarya</taxon>
        <taxon>Basidiomycota</taxon>
        <taxon>Agaricomycotina</taxon>
        <taxon>Tremellomycetes</taxon>
        <taxon>Tremellales</taxon>
        <taxon>Cryptococcaceae</taxon>
        <taxon>Cryptococcus</taxon>
    </lineage>
</organism>
<feature type="region of interest" description="Disordered" evidence="1">
    <location>
        <begin position="60"/>
        <end position="80"/>
    </location>
</feature>
<reference evidence="2" key="3">
    <citation type="submission" date="2024-01" db="EMBL/GenBank/DDBJ databases">
        <authorList>
            <person name="Coelho M.A."/>
            <person name="David-Palma M."/>
            <person name="Shea T."/>
            <person name="Sun S."/>
            <person name="Cuomo C.A."/>
            <person name="Heitman J."/>
        </authorList>
    </citation>
    <scope>NUCLEOTIDE SEQUENCE</scope>
    <source>
        <strain evidence="2">CBS 7841</strain>
    </source>
</reference>
<reference evidence="2" key="2">
    <citation type="journal article" date="2022" name="Elife">
        <title>Obligate sexual reproduction of a homothallic fungus closely related to the Cryptococcus pathogenic species complex.</title>
        <authorList>
            <person name="Passer A.R."/>
            <person name="Clancey S.A."/>
            <person name="Shea T."/>
            <person name="David-Palma M."/>
            <person name="Averette A.F."/>
            <person name="Boekhout T."/>
            <person name="Porcel B.M."/>
            <person name="Nowrousian M."/>
            <person name="Cuomo C.A."/>
            <person name="Sun S."/>
            <person name="Heitman J."/>
            <person name="Coelho M.A."/>
        </authorList>
    </citation>
    <scope>NUCLEOTIDE SEQUENCE</scope>
    <source>
        <strain evidence="2">CBS 7841</strain>
    </source>
</reference>
<dbReference type="AlphaFoldDB" id="A0AAJ8JR01"/>
<proteinExistence type="predicted"/>
<evidence type="ECO:0000256" key="1">
    <source>
        <dbReference type="SAM" id="MobiDB-lite"/>
    </source>
</evidence>
<gene>
    <name evidence="2" type="ORF">L203_102033</name>
</gene>
<accession>A0AAJ8JR01</accession>
<name>A0AAJ8JR01_9TREE</name>
<reference evidence="2" key="1">
    <citation type="submission" date="2016-06" db="EMBL/GenBank/DDBJ databases">
        <authorList>
            <person name="Cuomo C."/>
            <person name="Litvintseva A."/>
            <person name="Heitman J."/>
            <person name="Chen Y."/>
            <person name="Sun S."/>
            <person name="Springer D."/>
            <person name="Dromer F."/>
            <person name="Young S."/>
            <person name="Zeng Q."/>
            <person name="Chapman S."/>
            <person name="Gujja S."/>
            <person name="Saif S."/>
            <person name="Birren B."/>
        </authorList>
    </citation>
    <scope>NUCLEOTIDE SEQUENCE</scope>
    <source>
        <strain evidence="2">CBS 7841</strain>
    </source>
</reference>
<evidence type="ECO:0000313" key="2">
    <source>
        <dbReference type="EMBL" id="WVN86859.1"/>
    </source>
</evidence>
<evidence type="ECO:0000313" key="3">
    <source>
        <dbReference type="Proteomes" id="UP000094043"/>
    </source>
</evidence>
<dbReference type="KEGG" id="cdep:91086245"/>
<feature type="region of interest" description="Disordered" evidence="1">
    <location>
        <begin position="120"/>
        <end position="146"/>
    </location>
</feature>
<keyword evidence="3" id="KW-1185">Reference proteome</keyword>
<dbReference type="Proteomes" id="UP000094043">
    <property type="component" value="Chromosome 2"/>
</dbReference>
<dbReference type="EMBL" id="CP143785">
    <property type="protein sequence ID" value="WVN86859.1"/>
    <property type="molecule type" value="Genomic_DNA"/>
</dbReference>